<evidence type="ECO:0000313" key="2">
    <source>
        <dbReference type="EMBL" id="KAF7815869.1"/>
    </source>
</evidence>
<gene>
    <name evidence="2" type="ORF">G2W53_029838</name>
</gene>
<organism evidence="2 3">
    <name type="scientific">Senna tora</name>
    <dbReference type="NCBI Taxonomy" id="362788"/>
    <lineage>
        <taxon>Eukaryota</taxon>
        <taxon>Viridiplantae</taxon>
        <taxon>Streptophyta</taxon>
        <taxon>Embryophyta</taxon>
        <taxon>Tracheophyta</taxon>
        <taxon>Spermatophyta</taxon>
        <taxon>Magnoliopsida</taxon>
        <taxon>eudicotyledons</taxon>
        <taxon>Gunneridae</taxon>
        <taxon>Pentapetalae</taxon>
        <taxon>rosids</taxon>
        <taxon>fabids</taxon>
        <taxon>Fabales</taxon>
        <taxon>Fabaceae</taxon>
        <taxon>Caesalpinioideae</taxon>
        <taxon>Cassia clade</taxon>
        <taxon>Senna</taxon>
    </lineage>
</organism>
<evidence type="ECO:0000256" key="1">
    <source>
        <dbReference type="SAM" id="MobiDB-lite"/>
    </source>
</evidence>
<evidence type="ECO:0000313" key="3">
    <source>
        <dbReference type="Proteomes" id="UP000634136"/>
    </source>
</evidence>
<feature type="compositionally biased region" description="Low complexity" evidence="1">
    <location>
        <begin position="100"/>
        <end position="111"/>
    </location>
</feature>
<keyword evidence="3" id="KW-1185">Reference proteome</keyword>
<comment type="caution">
    <text evidence="2">The sequence shown here is derived from an EMBL/GenBank/DDBJ whole genome shotgun (WGS) entry which is preliminary data.</text>
</comment>
<feature type="compositionally biased region" description="Low complexity" evidence="1">
    <location>
        <begin position="119"/>
        <end position="143"/>
    </location>
</feature>
<sequence>MEDEVLDGFPEEGCGGVADLGGGVGVGGGDEILDAVWEFGFLGREFDGVDVDLVSGGRVIVDGVLEGFGVGGSGDDGHVVAMCCEGTSHLAERGDVTRNEPSSESDSVSPSQRNRRDSTISPAAPPTASNPTALNDSSSSDSTTRVRQEDVPNLVSQTLSSHGSLSPSRASLTQSRDTEAGQQTTSDLARSTSAQQQQRVSQPNQGKPFVVFEGTPMQNSSLFRQAIGSLQYLVTTRPDIAYSVNKLSQFLASPTEVDHDMKITFEAWNSDFPSSRNDSIWKRRVHIYCRSRGSQPREPVPLGSINRAELKSQNQENQLPL</sequence>
<name>A0A834WG59_9FABA</name>
<dbReference type="EMBL" id="JAAIUW010000009">
    <property type="protein sequence ID" value="KAF7815869.1"/>
    <property type="molecule type" value="Genomic_DNA"/>
</dbReference>
<feature type="compositionally biased region" description="Polar residues" evidence="1">
    <location>
        <begin position="154"/>
        <end position="205"/>
    </location>
</feature>
<accession>A0A834WG59</accession>
<feature type="region of interest" description="Disordered" evidence="1">
    <location>
        <begin position="292"/>
        <end position="321"/>
    </location>
</feature>
<dbReference type="AlphaFoldDB" id="A0A834WG59"/>
<feature type="compositionally biased region" description="Polar residues" evidence="1">
    <location>
        <begin position="311"/>
        <end position="321"/>
    </location>
</feature>
<feature type="region of interest" description="Disordered" evidence="1">
    <location>
        <begin position="91"/>
        <end position="212"/>
    </location>
</feature>
<reference evidence="2" key="1">
    <citation type="submission" date="2020-09" db="EMBL/GenBank/DDBJ databases">
        <title>Genome-Enabled Discovery of Anthraquinone Biosynthesis in Senna tora.</title>
        <authorList>
            <person name="Kang S.-H."/>
            <person name="Pandey R.P."/>
            <person name="Lee C.-M."/>
            <person name="Sim J.-S."/>
            <person name="Jeong J.-T."/>
            <person name="Choi B.-S."/>
            <person name="Jung M."/>
            <person name="Ginzburg D."/>
            <person name="Zhao K."/>
            <person name="Won S.Y."/>
            <person name="Oh T.-J."/>
            <person name="Yu Y."/>
            <person name="Kim N.-H."/>
            <person name="Lee O.R."/>
            <person name="Lee T.-H."/>
            <person name="Bashyal P."/>
            <person name="Kim T.-S."/>
            <person name="Lee W.-H."/>
            <person name="Kawkins C."/>
            <person name="Kim C.-K."/>
            <person name="Kim J.S."/>
            <person name="Ahn B.O."/>
            <person name="Rhee S.Y."/>
            <person name="Sohng J.K."/>
        </authorList>
    </citation>
    <scope>NUCLEOTIDE SEQUENCE</scope>
    <source>
        <tissue evidence="2">Leaf</tissue>
    </source>
</reference>
<proteinExistence type="predicted"/>
<protein>
    <submittedName>
        <fullName evidence="2">Putative copia-type protein</fullName>
    </submittedName>
</protein>
<dbReference type="Proteomes" id="UP000634136">
    <property type="component" value="Unassembled WGS sequence"/>
</dbReference>